<evidence type="ECO:0000313" key="7">
    <source>
        <dbReference type="EMBL" id="EHK18194.1"/>
    </source>
</evidence>
<name>G9N603_HYPVG</name>
<dbReference type="InterPro" id="IPR050815">
    <property type="entry name" value="TF_fung"/>
</dbReference>
<evidence type="ECO:0000256" key="2">
    <source>
        <dbReference type="ARBA" id="ARBA00022723"/>
    </source>
</evidence>
<keyword evidence="3" id="KW-0805">Transcription regulation</keyword>
<dbReference type="EMBL" id="ABDF02000087">
    <property type="protein sequence ID" value="EHK18194.1"/>
    <property type="molecule type" value="Genomic_DNA"/>
</dbReference>
<dbReference type="InterPro" id="IPR007219">
    <property type="entry name" value="XnlR_reg_dom"/>
</dbReference>
<dbReference type="GO" id="GO:0008270">
    <property type="term" value="F:zinc ion binding"/>
    <property type="evidence" value="ECO:0007669"/>
    <property type="project" value="InterPro"/>
</dbReference>
<protein>
    <recommendedName>
        <fullName evidence="6">Xylanolytic transcriptional activator regulatory domain-containing protein</fullName>
    </recommendedName>
</protein>
<dbReference type="PANTHER" id="PTHR47338">
    <property type="entry name" value="ZN(II)2CYS6 TRANSCRIPTION FACTOR (EUROFUNG)-RELATED"/>
    <property type="match status" value="1"/>
</dbReference>
<dbReference type="GeneID" id="25792019"/>
<evidence type="ECO:0000256" key="3">
    <source>
        <dbReference type="ARBA" id="ARBA00023015"/>
    </source>
</evidence>
<reference evidence="7 8" key="1">
    <citation type="journal article" date="2011" name="Genome Biol.">
        <title>Comparative genome sequence analysis underscores mycoparasitism as the ancestral life style of Trichoderma.</title>
        <authorList>
            <person name="Kubicek C.P."/>
            <person name="Herrera-Estrella A."/>
            <person name="Seidl-Seiboth V."/>
            <person name="Martinez D.A."/>
            <person name="Druzhinina I.S."/>
            <person name="Thon M."/>
            <person name="Zeilinger S."/>
            <person name="Casas-Flores S."/>
            <person name="Horwitz B.A."/>
            <person name="Mukherjee P.K."/>
            <person name="Mukherjee M."/>
            <person name="Kredics L."/>
            <person name="Alcaraz L.D."/>
            <person name="Aerts A."/>
            <person name="Antal Z."/>
            <person name="Atanasova L."/>
            <person name="Cervantes-Badillo M.G."/>
            <person name="Challacombe J."/>
            <person name="Chertkov O."/>
            <person name="McCluskey K."/>
            <person name="Coulpier F."/>
            <person name="Deshpande N."/>
            <person name="von Doehren H."/>
            <person name="Ebbole D.J."/>
            <person name="Esquivel-Naranjo E.U."/>
            <person name="Fekete E."/>
            <person name="Flipphi M."/>
            <person name="Glaser F."/>
            <person name="Gomez-Rodriguez E.Y."/>
            <person name="Gruber S."/>
            <person name="Han C."/>
            <person name="Henrissat B."/>
            <person name="Hermosa R."/>
            <person name="Hernandez-Onate M."/>
            <person name="Karaffa L."/>
            <person name="Kosti I."/>
            <person name="Le Crom S."/>
            <person name="Lindquist E."/>
            <person name="Lucas S."/>
            <person name="Luebeck M."/>
            <person name="Luebeck P.S."/>
            <person name="Margeot A."/>
            <person name="Metz B."/>
            <person name="Misra M."/>
            <person name="Nevalainen H."/>
            <person name="Omann M."/>
            <person name="Packer N."/>
            <person name="Perrone G."/>
            <person name="Uresti-Rivera E.E."/>
            <person name="Salamov A."/>
            <person name="Schmoll M."/>
            <person name="Seiboth B."/>
            <person name="Shapiro H."/>
            <person name="Sukno S."/>
            <person name="Tamayo-Ramos J.A."/>
            <person name="Tisch D."/>
            <person name="Wiest A."/>
            <person name="Wilkinson H.H."/>
            <person name="Zhang M."/>
            <person name="Coutinho P.M."/>
            <person name="Kenerley C.M."/>
            <person name="Monte E."/>
            <person name="Baker S.E."/>
            <person name="Grigoriev I.V."/>
        </authorList>
    </citation>
    <scope>NUCLEOTIDE SEQUENCE [LARGE SCALE GENOMIC DNA]</scope>
    <source>
        <strain evidence="8">Gv29-8 / FGSC 10586</strain>
    </source>
</reference>
<dbReference type="OMA" id="ARECQIS"/>
<accession>G9N603</accession>
<dbReference type="Proteomes" id="UP000007115">
    <property type="component" value="Unassembled WGS sequence"/>
</dbReference>
<dbReference type="HOGENOM" id="CLU_023880_2_0_1"/>
<keyword evidence="8" id="KW-1185">Reference proteome</keyword>
<comment type="subcellular location">
    <subcellularLocation>
        <location evidence="1">Nucleus</location>
    </subcellularLocation>
</comment>
<dbReference type="OrthoDB" id="3522308at2759"/>
<evidence type="ECO:0000259" key="6">
    <source>
        <dbReference type="Pfam" id="PF04082"/>
    </source>
</evidence>
<dbReference type="STRING" id="413071.G9N603"/>
<organism evidence="7 8">
    <name type="scientific">Hypocrea virens (strain Gv29-8 / FGSC 10586)</name>
    <name type="common">Gliocladium virens</name>
    <name type="synonym">Trichoderma virens</name>
    <dbReference type="NCBI Taxonomy" id="413071"/>
    <lineage>
        <taxon>Eukaryota</taxon>
        <taxon>Fungi</taxon>
        <taxon>Dikarya</taxon>
        <taxon>Ascomycota</taxon>
        <taxon>Pezizomycotina</taxon>
        <taxon>Sordariomycetes</taxon>
        <taxon>Hypocreomycetidae</taxon>
        <taxon>Hypocreales</taxon>
        <taxon>Hypocreaceae</taxon>
        <taxon>Trichoderma</taxon>
    </lineage>
</organism>
<keyword evidence="2" id="KW-0479">Metal-binding</keyword>
<dbReference type="GO" id="GO:0006351">
    <property type="term" value="P:DNA-templated transcription"/>
    <property type="evidence" value="ECO:0007669"/>
    <property type="project" value="InterPro"/>
</dbReference>
<dbReference type="AlphaFoldDB" id="G9N603"/>
<dbReference type="CDD" id="cd12148">
    <property type="entry name" value="fungal_TF_MHR"/>
    <property type="match status" value="1"/>
</dbReference>
<gene>
    <name evidence="7" type="ORF">TRIVIDRAFT_226305</name>
</gene>
<dbReference type="RefSeq" id="XP_013952391.1">
    <property type="nucleotide sequence ID" value="XM_014096916.1"/>
</dbReference>
<proteinExistence type="predicted"/>
<evidence type="ECO:0000313" key="8">
    <source>
        <dbReference type="Proteomes" id="UP000007115"/>
    </source>
</evidence>
<dbReference type="PANTHER" id="PTHR47338:SF20">
    <property type="entry name" value="ZN(II)2CYS6 TRANSCRIPTION FACTOR (EUROFUNG)"/>
    <property type="match status" value="1"/>
</dbReference>
<evidence type="ECO:0000256" key="4">
    <source>
        <dbReference type="ARBA" id="ARBA00023163"/>
    </source>
</evidence>
<dbReference type="VEuPathDB" id="FungiDB:TRIVIDRAFT_226305"/>
<dbReference type="Pfam" id="PF04082">
    <property type="entry name" value="Fungal_trans"/>
    <property type="match status" value="1"/>
</dbReference>
<dbReference type="GO" id="GO:0003677">
    <property type="term" value="F:DNA binding"/>
    <property type="evidence" value="ECO:0007669"/>
    <property type="project" value="InterPro"/>
</dbReference>
<keyword evidence="4" id="KW-0804">Transcription</keyword>
<evidence type="ECO:0000256" key="5">
    <source>
        <dbReference type="ARBA" id="ARBA00023242"/>
    </source>
</evidence>
<dbReference type="InParanoid" id="G9N603"/>
<dbReference type="GO" id="GO:0005634">
    <property type="term" value="C:nucleus"/>
    <property type="evidence" value="ECO:0007669"/>
    <property type="project" value="UniProtKB-SubCell"/>
</dbReference>
<evidence type="ECO:0000256" key="1">
    <source>
        <dbReference type="ARBA" id="ARBA00004123"/>
    </source>
</evidence>
<sequence length="483" mass="54559">MLKAYNSRLGRPCVYDKDTLRPLESEAGHKVLDVPTRTDASSSYSPQSSRSVTDIWASPSFTDVTAGVEPFLHDSLRRPTVDVIVQKQLFKIIGSRSEMHRIADSYFATIARRISIVSAQRFYARLPKIESPSCPADFAALCLSLHLVLQLPQPHDSSMQSSLYVTLKGIISLLEATSYHSLEVIQCRIIMTFYEMGHGIYPAAATSMGGCAKMARFAGFHRHSILSSYDDEREIVAEEKKRTFWMLHNLDRYLNLSMGESIFTTPFAQETDPLPIEEDLWSKNIAPSLVTHNLNTPADVSIGSFARECQISHLVGRVLRNVYEPVSDAAFQAKEAAQLETTMATFIPLLQNDEEDFGKYCISFAICSSALFTLYGCTIDKGRYGAKIDNCPAALAEHTALEITRYCRKLFGDEEAINYGSLSPFVPYALYQSIVIQLQLHERNPQAKYEENIEFLKQVLRNFSKRWLLAGNVLPRMRRQREY</sequence>
<dbReference type="eggNOG" id="ENOG502SID0">
    <property type="taxonomic scope" value="Eukaryota"/>
</dbReference>
<keyword evidence="5" id="KW-0539">Nucleus</keyword>
<feature type="domain" description="Xylanolytic transcriptional activator regulatory" evidence="6">
    <location>
        <begin position="104"/>
        <end position="324"/>
    </location>
</feature>
<dbReference type="GO" id="GO:0000981">
    <property type="term" value="F:DNA-binding transcription factor activity, RNA polymerase II-specific"/>
    <property type="evidence" value="ECO:0007669"/>
    <property type="project" value="InterPro"/>
</dbReference>
<comment type="caution">
    <text evidence="7">The sequence shown here is derived from an EMBL/GenBank/DDBJ whole genome shotgun (WGS) entry which is preliminary data.</text>
</comment>